<accession>T2DMQ3</accession>
<dbReference type="HOGENOM" id="CLU_3148730_0_0_6"/>
<sequence length="48" mass="5496">MFLALNNSDALMAEHLDKFCNVDMLVAFLEDTGQSWTCTTYEVDLYES</sequence>
<keyword evidence="2" id="KW-1185">Reference proteome</keyword>
<dbReference type="KEGG" id="amc:MADE_000001022540"/>
<dbReference type="RefSeq" id="WP_023559848.1">
    <property type="nucleotide sequence ID" value="NC_011138.3"/>
</dbReference>
<gene>
    <name evidence="1" type="ORF">MADE_000001022540</name>
</gene>
<dbReference type="AlphaFoldDB" id="T2DMQ3"/>
<reference evidence="1 2" key="1">
    <citation type="journal article" date="2008" name="ISME J.">
        <title>Comparative genomics of two ecotypes of the marine planktonic copiotroph Alteromonas macleodii suggests alternative lifestyles associated with different kinds of particulate organic matter.</title>
        <authorList>
            <person name="Ivars-Martinez E."/>
            <person name="Martin-Cuadrado A.B."/>
            <person name="D'Auria G."/>
            <person name="Mira A."/>
            <person name="Ferriera S."/>
            <person name="Johnson J."/>
            <person name="Friedman R."/>
            <person name="Rodriguez-Valera F."/>
        </authorList>
    </citation>
    <scope>NUCLEOTIDE SEQUENCE [LARGE SCALE GENOMIC DNA]</scope>
    <source>
        <strain evidence="2">DSM 17117 / CIP 110805 / LMG 28347 / Deep ecotype</strain>
    </source>
</reference>
<reference evidence="1 2" key="2">
    <citation type="journal article" date="2015" name="Antonie Van Leeuwenhoek">
        <title>Ecophysiological diversity of a novel member of the genus Alteromonas, and description of Alteromonas mediterranea sp. nov.</title>
        <authorList>
            <person name="Ivanova E.P."/>
            <person name="Lopez-Perez M."/>
            <person name="Zabalos M."/>
            <person name="Nguyen S.H."/>
            <person name="Webb H.K."/>
            <person name="Ryan J."/>
            <person name="Lagutin K."/>
            <person name="Vyssotski M."/>
            <person name="Crawford R.J."/>
            <person name="Rodriguez-Valera F."/>
        </authorList>
    </citation>
    <scope>NUCLEOTIDE SEQUENCE [LARGE SCALE GENOMIC DNA]</scope>
    <source>
        <strain evidence="2">DSM 17117 / CIP 110805 / LMG 28347 / Deep ecotype</strain>
    </source>
</reference>
<proteinExistence type="predicted"/>
<evidence type="ECO:0000313" key="1">
    <source>
        <dbReference type="EMBL" id="AGV54077.1"/>
    </source>
</evidence>
<name>T2DMQ3_ALTMD</name>
<protein>
    <submittedName>
        <fullName evidence="1">Uncharacterized protein</fullName>
    </submittedName>
</protein>
<organism evidence="1 2">
    <name type="scientific">Alteromonas mediterranea (strain DSM 17117 / CIP 110805 / LMG 28347 / Deep ecotype)</name>
    <dbReference type="NCBI Taxonomy" id="1774373"/>
    <lineage>
        <taxon>Bacteria</taxon>
        <taxon>Pseudomonadati</taxon>
        <taxon>Pseudomonadota</taxon>
        <taxon>Gammaproteobacteria</taxon>
        <taxon>Alteromonadales</taxon>
        <taxon>Alteromonadaceae</taxon>
        <taxon>Alteromonas/Salinimonas group</taxon>
        <taxon>Alteromonas</taxon>
    </lineage>
</organism>
<evidence type="ECO:0000313" key="2">
    <source>
        <dbReference type="Proteomes" id="UP000001870"/>
    </source>
</evidence>
<dbReference type="EMBL" id="CP001103">
    <property type="protein sequence ID" value="AGV54077.1"/>
    <property type="molecule type" value="Genomic_DNA"/>
</dbReference>
<dbReference type="Proteomes" id="UP000001870">
    <property type="component" value="Chromosome"/>
</dbReference>